<proteinExistence type="predicted"/>
<sequence>MSKIDLITCGNVLSQPTRILKEYSNVMSIKTAAFPPRHARAVIGFQDFSVSDSTHPWEEEKQLWSEFWARGRSGWTRRYGDDSRKIVCMNCDPLWTLRREL</sequence>
<comment type="caution">
    <text evidence="1">The sequence shown here is derived from an EMBL/GenBank/DDBJ whole genome shotgun (WGS) entry which is preliminary data.</text>
</comment>
<protein>
    <submittedName>
        <fullName evidence="1">Uncharacterized protein</fullName>
    </submittedName>
</protein>
<keyword evidence="2" id="KW-1185">Reference proteome</keyword>
<dbReference type="Proteomes" id="UP000499080">
    <property type="component" value="Unassembled WGS sequence"/>
</dbReference>
<name>A0A4Y2X6P8_ARAVE</name>
<accession>A0A4Y2X6P8</accession>
<evidence type="ECO:0000313" key="1">
    <source>
        <dbReference type="EMBL" id="GBO44858.1"/>
    </source>
</evidence>
<gene>
    <name evidence="1" type="ORF">AVEN_171679_1</name>
</gene>
<reference evidence="1 2" key="1">
    <citation type="journal article" date="2019" name="Sci. Rep.">
        <title>Orb-weaving spider Araneus ventricosus genome elucidates the spidroin gene catalogue.</title>
        <authorList>
            <person name="Kono N."/>
            <person name="Nakamura H."/>
            <person name="Ohtoshi R."/>
            <person name="Moran D.A.P."/>
            <person name="Shinohara A."/>
            <person name="Yoshida Y."/>
            <person name="Fujiwara M."/>
            <person name="Mori M."/>
            <person name="Tomita M."/>
            <person name="Arakawa K."/>
        </authorList>
    </citation>
    <scope>NUCLEOTIDE SEQUENCE [LARGE SCALE GENOMIC DNA]</scope>
</reference>
<evidence type="ECO:0000313" key="2">
    <source>
        <dbReference type="Proteomes" id="UP000499080"/>
    </source>
</evidence>
<dbReference type="AlphaFoldDB" id="A0A4Y2X6P8"/>
<organism evidence="1 2">
    <name type="scientific">Araneus ventricosus</name>
    <name type="common">Orbweaver spider</name>
    <name type="synonym">Epeira ventricosa</name>
    <dbReference type="NCBI Taxonomy" id="182803"/>
    <lineage>
        <taxon>Eukaryota</taxon>
        <taxon>Metazoa</taxon>
        <taxon>Ecdysozoa</taxon>
        <taxon>Arthropoda</taxon>
        <taxon>Chelicerata</taxon>
        <taxon>Arachnida</taxon>
        <taxon>Araneae</taxon>
        <taxon>Araneomorphae</taxon>
        <taxon>Entelegynae</taxon>
        <taxon>Araneoidea</taxon>
        <taxon>Araneidae</taxon>
        <taxon>Araneus</taxon>
    </lineage>
</organism>
<dbReference type="EMBL" id="BGPR01071765">
    <property type="protein sequence ID" value="GBO44858.1"/>
    <property type="molecule type" value="Genomic_DNA"/>
</dbReference>